<dbReference type="InterPro" id="IPR036388">
    <property type="entry name" value="WH-like_DNA-bd_sf"/>
</dbReference>
<dbReference type="PROSITE" id="PS50931">
    <property type="entry name" value="HTH_LYSR"/>
    <property type="match status" value="1"/>
</dbReference>
<name>A0ABY2XNN9_9GAMM</name>
<dbReference type="NCBIfam" id="TIGR02424">
    <property type="entry name" value="TF_pcaQ"/>
    <property type="match status" value="1"/>
</dbReference>
<accession>A0ABY2XNN9</accession>
<dbReference type="SUPFAM" id="SSF46785">
    <property type="entry name" value="Winged helix' DNA-binding domain"/>
    <property type="match status" value="1"/>
</dbReference>
<dbReference type="Pfam" id="PF00126">
    <property type="entry name" value="HTH_1"/>
    <property type="match status" value="1"/>
</dbReference>
<sequence>MDRRLKLRHFQCFLSAARSRYLREAATALNITQAAVTKTLNELEEIVGHRLVVRDRSGVKLTHQGELFFHYAAAGMASLEQGYDGLQADPSAPRIEVRLGVLPTVAARFLPRATSRFLEETRRSVNFSLLTGHNQHLLELLHRGKVDLVVARIGSPDDMQQLEFKHLYAEPLVLVARAGHPLCQSGGVRLRDVSGYPFLLPPVGTRIRPLVEQALTNLGIPMPGTVIETVSNTFGRSFLRGSDAVWMISYGVVEDYIEAGLLSLLADPIENTSDPVGVIRRKDQEMDAATRQITQILLSQTRHLRPLGQ</sequence>
<comment type="caution">
    <text evidence="6">The sequence shown here is derived from an EMBL/GenBank/DDBJ whole genome shotgun (WGS) entry which is preliminary data.</text>
</comment>
<protein>
    <submittedName>
        <fullName evidence="6">Pca operon transcription factor PcaQ</fullName>
    </submittedName>
</protein>
<reference evidence="6 7" key="1">
    <citation type="submission" date="2019-05" db="EMBL/GenBank/DDBJ databases">
        <title>Genome of Alcanivorax gelatiniphagus, an oil degrading marine bacteria.</title>
        <authorList>
            <person name="Kwon K.K."/>
        </authorList>
    </citation>
    <scope>NUCLEOTIDE SEQUENCE [LARGE SCALE GENOMIC DNA]</scope>
    <source>
        <strain evidence="6 7">MEBiC 08158</strain>
    </source>
</reference>
<dbReference type="EMBL" id="VCQT01000019">
    <property type="protein sequence ID" value="TMW14081.1"/>
    <property type="molecule type" value="Genomic_DNA"/>
</dbReference>
<dbReference type="InterPro" id="IPR050950">
    <property type="entry name" value="HTH-type_LysR_regulators"/>
</dbReference>
<dbReference type="Gene3D" id="3.40.190.290">
    <property type="match status" value="1"/>
</dbReference>
<proteinExistence type="inferred from homology"/>
<keyword evidence="4" id="KW-0804">Transcription</keyword>
<dbReference type="SUPFAM" id="SSF53850">
    <property type="entry name" value="Periplasmic binding protein-like II"/>
    <property type="match status" value="1"/>
</dbReference>
<evidence type="ECO:0000313" key="7">
    <source>
        <dbReference type="Proteomes" id="UP000739180"/>
    </source>
</evidence>
<dbReference type="InterPro" id="IPR012787">
    <property type="entry name" value="TF_PcaQ"/>
</dbReference>
<feature type="domain" description="HTH lysR-type" evidence="5">
    <location>
        <begin position="5"/>
        <end position="62"/>
    </location>
</feature>
<comment type="similarity">
    <text evidence="1">Belongs to the LysR transcriptional regulatory family.</text>
</comment>
<evidence type="ECO:0000256" key="3">
    <source>
        <dbReference type="ARBA" id="ARBA00023125"/>
    </source>
</evidence>
<dbReference type="Gene3D" id="1.10.10.10">
    <property type="entry name" value="Winged helix-like DNA-binding domain superfamily/Winged helix DNA-binding domain"/>
    <property type="match status" value="1"/>
</dbReference>
<organism evidence="6 7">
    <name type="scientific">Alloalcanivorax gelatiniphagus</name>
    <dbReference type="NCBI Taxonomy" id="1194167"/>
    <lineage>
        <taxon>Bacteria</taxon>
        <taxon>Pseudomonadati</taxon>
        <taxon>Pseudomonadota</taxon>
        <taxon>Gammaproteobacteria</taxon>
        <taxon>Oceanospirillales</taxon>
        <taxon>Alcanivoracaceae</taxon>
        <taxon>Alloalcanivorax</taxon>
    </lineage>
</organism>
<dbReference type="PANTHER" id="PTHR30419:SF8">
    <property type="entry name" value="NITROGEN ASSIMILATION TRANSCRIPTIONAL ACTIVATOR-RELATED"/>
    <property type="match status" value="1"/>
</dbReference>
<dbReference type="Proteomes" id="UP000739180">
    <property type="component" value="Unassembled WGS sequence"/>
</dbReference>
<evidence type="ECO:0000313" key="6">
    <source>
        <dbReference type="EMBL" id="TMW14081.1"/>
    </source>
</evidence>
<evidence type="ECO:0000259" key="5">
    <source>
        <dbReference type="PROSITE" id="PS50931"/>
    </source>
</evidence>
<evidence type="ECO:0000256" key="1">
    <source>
        <dbReference type="ARBA" id="ARBA00009437"/>
    </source>
</evidence>
<dbReference type="InterPro" id="IPR036390">
    <property type="entry name" value="WH_DNA-bd_sf"/>
</dbReference>
<evidence type="ECO:0000256" key="2">
    <source>
        <dbReference type="ARBA" id="ARBA00023015"/>
    </source>
</evidence>
<dbReference type="RefSeq" id="WP_138771321.1">
    <property type="nucleotide sequence ID" value="NZ_JBHSSX010000047.1"/>
</dbReference>
<evidence type="ECO:0000256" key="4">
    <source>
        <dbReference type="ARBA" id="ARBA00023163"/>
    </source>
</evidence>
<dbReference type="InterPro" id="IPR005119">
    <property type="entry name" value="LysR_subst-bd"/>
</dbReference>
<keyword evidence="2" id="KW-0805">Transcription regulation</keyword>
<gene>
    <name evidence="6" type="primary">pcaQ</name>
    <name evidence="6" type="ORF">FGS76_03890</name>
</gene>
<dbReference type="InterPro" id="IPR000847">
    <property type="entry name" value="LysR_HTH_N"/>
</dbReference>
<dbReference type="Pfam" id="PF03466">
    <property type="entry name" value="LysR_substrate"/>
    <property type="match status" value="1"/>
</dbReference>
<keyword evidence="7" id="KW-1185">Reference proteome</keyword>
<keyword evidence="3" id="KW-0238">DNA-binding</keyword>
<dbReference type="PANTHER" id="PTHR30419">
    <property type="entry name" value="HTH-TYPE TRANSCRIPTIONAL REGULATOR YBHD"/>
    <property type="match status" value="1"/>
</dbReference>